<reference evidence="2 3" key="1">
    <citation type="submission" date="2017-06" db="EMBL/GenBank/DDBJ databases">
        <authorList>
            <person name="Kim H.J."/>
            <person name="Triplett B.A."/>
        </authorList>
    </citation>
    <scope>NUCLEOTIDE SEQUENCE [LARGE SCALE GENOMIC DNA]</scope>
    <source>
        <strain evidence="2 3">DSM 29339</strain>
    </source>
</reference>
<name>A0A239L0E0_9RHOB</name>
<evidence type="ECO:0000259" key="1">
    <source>
        <dbReference type="Pfam" id="PF16242"/>
    </source>
</evidence>
<dbReference type="InterPro" id="IPR012349">
    <property type="entry name" value="Split_barrel_FMN-bd"/>
</dbReference>
<accession>A0A239L0E0</accession>
<dbReference type="InterPro" id="IPR052917">
    <property type="entry name" value="Stress-Dev_Protein"/>
</dbReference>
<dbReference type="PANTHER" id="PTHR34818:SF1">
    <property type="entry name" value="PROTEIN BLI-3"/>
    <property type="match status" value="1"/>
</dbReference>
<dbReference type="InterPro" id="IPR038725">
    <property type="entry name" value="YdaG_split_barrel_FMN-bd"/>
</dbReference>
<keyword evidence="3" id="KW-1185">Reference proteome</keyword>
<organism evidence="2 3">
    <name type="scientific">Tropicimonas sediminicola</name>
    <dbReference type="NCBI Taxonomy" id="1031541"/>
    <lineage>
        <taxon>Bacteria</taxon>
        <taxon>Pseudomonadati</taxon>
        <taxon>Pseudomonadota</taxon>
        <taxon>Alphaproteobacteria</taxon>
        <taxon>Rhodobacterales</taxon>
        <taxon>Roseobacteraceae</taxon>
        <taxon>Tropicimonas</taxon>
    </lineage>
</organism>
<dbReference type="Proteomes" id="UP000198426">
    <property type="component" value="Unassembled WGS sequence"/>
</dbReference>
<dbReference type="OrthoDB" id="1432662at2"/>
<dbReference type="SUPFAM" id="SSF50475">
    <property type="entry name" value="FMN-binding split barrel"/>
    <property type="match status" value="1"/>
</dbReference>
<dbReference type="PANTHER" id="PTHR34818">
    <property type="entry name" value="PROTEIN BLI-3"/>
    <property type="match status" value="1"/>
</dbReference>
<dbReference type="RefSeq" id="WP_089234636.1">
    <property type="nucleotide sequence ID" value="NZ_FZOY01000008.1"/>
</dbReference>
<evidence type="ECO:0000313" key="2">
    <source>
        <dbReference type="EMBL" id="SNT23368.1"/>
    </source>
</evidence>
<sequence length="171" mass="18724">MARKVETDEGAREQLWAQLDKGRVSMLWLKDSPQHPQPMTHFTDEEDGVLWYITSSDTDLAQGIGAGREAALTYVSSNQDYHASVTGQLEIVQDAAKLDELWSTPVAAWFEGGRNDPKVCLLRFTPDEAAIWASEANMVLVGLKLLRAGLSEGGGYPDIGVHRVIKLADAA</sequence>
<protein>
    <submittedName>
        <fullName evidence="2">General stress protein 26</fullName>
    </submittedName>
</protein>
<dbReference type="Gene3D" id="2.30.110.10">
    <property type="entry name" value="Electron Transport, Fmn-binding Protein, Chain A"/>
    <property type="match status" value="1"/>
</dbReference>
<feature type="domain" description="General stress protein FMN-binding split barrel" evidence="1">
    <location>
        <begin position="12"/>
        <end position="150"/>
    </location>
</feature>
<dbReference type="AlphaFoldDB" id="A0A239L0E0"/>
<gene>
    <name evidence="2" type="ORF">SAMN05421757_108140</name>
</gene>
<dbReference type="Pfam" id="PF16242">
    <property type="entry name" value="Pyrid_ox_like"/>
    <property type="match status" value="1"/>
</dbReference>
<dbReference type="EMBL" id="FZOY01000008">
    <property type="protein sequence ID" value="SNT23368.1"/>
    <property type="molecule type" value="Genomic_DNA"/>
</dbReference>
<evidence type="ECO:0000313" key="3">
    <source>
        <dbReference type="Proteomes" id="UP000198426"/>
    </source>
</evidence>
<proteinExistence type="predicted"/>